<comment type="caution">
    <text evidence="2">The sequence shown here is derived from an EMBL/GenBank/DDBJ whole genome shotgun (WGS) entry which is preliminary data.</text>
</comment>
<name>A0AAD5J7N7_ACENE</name>
<evidence type="ECO:0000313" key="2">
    <source>
        <dbReference type="EMBL" id="KAI9188519.1"/>
    </source>
</evidence>
<feature type="region of interest" description="Disordered" evidence="1">
    <location>
        <begin position="21"/>
        <end position="49"/>
    </location>
</feature>
<dbReference type="EMBL" id="JAJSOW010000076">
    <property type="protein sequence ID" value="KAI9188519.1"/>
    <property type="molecule type" value="Genomic_DNA"/>
</dbReference>
<sequence>MHRKWKVAYQLVLKAEEKLKRRTTMRHRSSVGEKGLPTSAGDRKRGRRPWNHKSVCFSISDFVRIDRQIPRFGFASPFRICFKAGSLAVGSFSNISVRATSTPLSTSLGSCSSFYFFR</sequence>
<reference evidence="2" key="2">
    <citation type="submission" date="2023-02" db="EMBL/GenBank/DDBJ databases">
        <authorList>
            <person name="Swenson N.G."/>
            <person name="Wegrzyn J.L."/>
            <person name="Mcevoy S.L."/>
        </authorList>
    </citation>
    <scope>NUCLEOTIDE SEQUENCE</scope>
    <source>
        <strain evidence="2">91603</strain>
        <tissue evidence="2">Leaf</tissue>
    </source>
</reference>
<dbReference type="AlphaFoldDB" id="A0AAD5J7N7"/>
<keyword evidence="3" id="KW-1185">Reference proteome</keyword>
<evidence type="ECO:0000256" key="1">
    <source>
        <dbReference type="SAM" id="MobiDB-lite"/>
    </source>
</evidence>
<protein>
    <submittedName>
        <fullName evidence="2">Uncharacterized protein</fullName>
    </submittedName>
</protein>
<accession>A0AAD5J7N7</accession>
<evidence type="ECO:0000313" key="3">
    <source>
        <dbReference type="Proteomes" id="UP001064489"/>
    </source>
</evidence>
<proteinExistence type="predicted"/>
<reference evidence="2" key="1">
    <citation type="journal article" date="2022" name="Plant J.">
        <title>Strategies of tolerance reflected in two North American maple genomes.</title>
        <authorList>
            <person name="McEvoy S.L."/>
            <person name="Sezen U.U."/>
            <person name="Trouern-Trend A."/>
            <person name="McMahon S.M."/>
            <person name="Schaberg P.G."/>
            <person name="Yang J."/>
            <person name="Wegrzyn J.L."/>
            <person name="Swenson N.G."/>
        </authorList>
    </citation>
    <scope>NUCLEOTIDE SEQUENCE</scope>
    <source>
        <strain evidence="2">91603</strain>
    </source>
</reference>
<dbReference type="Proteomes" id="UP001064489">
    <property type="component" value="Unassembled WGS sequence"/>
</dbReference>
<gene>
    <name evidence="2" type="ORF">LWI28_025305</name>
</gene>
<organism evidence="2 3">
    <name type="scientific">Acer negundo</name>
    <name type="common">Box elder</name>
    <dbReference type="NCBI Taxonomy" id="4023"/>
    <lineage>
        <taxon>Eukaryota</taxon>
        <taxon>Viridiplantae</taxon>
        <taxon>Streptophyta</taxon>
        <taxon>Embryophyta</taxon>
        <taxon>Tracheophyta</taxon>
        <taxon>Spermatophyta</taxon>
        <taxon>Magnoliopsida</taxon>
        <taxon>eudicotyledons</taxon>
        <taxon>Gunneridae</taxon>
        <taxon>Pentapetalae</taxon>
        <taxon>rosids</taxon>
        <taxon>malvids</taxon>
        <taxon>Sapindales</taxon>
        <taxon>Sapindaceae</taxon>
        <taxon>Hippocastanoideae</taxon>
        <taxon>Acereae</taxon>
        <taxon>Acer</taxon>
    </lineage>
</organism>